<comment type="caution">
    <text evidence="2">The sequence shown here is derived from an EMBL/GenBank/DDBJ whole genome shotgun (WGS) entry which is preliminary data.</text>
</comment>
<evidence type="ECO:0000313" key="3">
    <source>
        <dbReference type="Proteomes" id="UP000828390"/>
    </source>
</evidence>
<evidence type="ECO:0000256" key="1">
    <source>
        <dbReference type="SAM" id="MobiDB-lite"/>
    </source>
</evidence>
<gene>
    <name evidence="2" type="ORF">DPMN_131805</name>
</gene>
<feature type="compositionally biased region" description="Basic and acidic residues" evidence="1">
    <location>
        <begin position="1"/>
        <end position="11"/>
    </location>
</feature>
<protein>
    <submittedName>
        <fullName evidence="2">Uncharacterized protein</fullName>
    </submittedName>
</protein>
<organism evidence="2 3">
    <name type="scientific">Dreissena polymorpha</name>
    <name type="common">Zebra mussel</name>
    <name type="synonym">Mytilus polymorpha</name>
    <dbReference type="NCBI Taxonomy" id="45954"/>
    <lineage>
        <taxon>Eukaryota</taxon>
        <taxon>Metazoa</taxon>
        <taxon>Spiralia</taxon>
        <taxon>Lophotrochozoa</taxon>
        <taxon>Mollusca</taxon>
        <taxon>Bivalvia</taxon>
        <taxon>Autobranchia</taxon>
        <taxon>Heteroconchia</taxon>
        <taxon>Euheterodonta</taxon>
        <taxon>Imparidentia</taxon>
        <taxon>Neoheterodontei</taxon>
        <taxon>Myida</taxon>
        <taxon>Dreissenoidea</taxon>
        <taxon>Dreissenidae</taxon>
        <taxon>Dreissena</taxon>
    </lineage>
</organism>
<evidence type="ECO:0000313" key="2">
    <source>
        <dbReference type="EMBL" id="KAH3803542.1"/>
    </source>
</evidence>
<feature type="region of interest" description="Disordered" evidence="1">
    <location>
        <begin position="1"/>
        <end position="64"/>
    </location>
</feature>
<name>A0A9D4JD57_DREPO</name>
<reference evidence="2" key="2">
    <citation type="submission" date="2020-11" db="EMBL/GenBank/DDBJ databases">
        <authorList>
            <person name="McCartney M.A."/>
            <person name="Auch B."/>
            <person name="Kono T."/>
            <person name="Mallez S."/>
            <person name="Becker A."/>
            <person name="Gohl D.M."/>
            <person name="Silverstein K.A.T."/>
            <person name="Koren S."/>
            <person name="Bechman K.B."/>
            <person name="Herman A."/>
            <person name="Abrahante J.E."/>
            <person name="Garbe J."/>
        </authorList>
    </citation>
    <scope>NUCLEOTIDE SEQUENCE</scope>
    <source>
        <strain evidence="2">Duluth1</strain>
        <tissue evidence="2">Whole animal</tissue>
    </source>
</reference>
<reference evidence="2" key="1">
    <citation type="journal article" date="2019" name="bioRxiv">
        <title>The Genome of the Zebra Mussel, Dreissena polymorpha: A Resource for Invasive Species Research.</title>
        <authorList>
            <person name="McCartney M.A."/>
            <person name="Auch B."/>
            <person name="Kono T."/>
            <person name="Mallez S."/>
            <person name="Zhang Y."/>
            <person name="Obille A."/>
            <person name="Becker A."/>
            <person name="Abrahante J.E."/>
            <person name="Garbe J."/>
            <person name="Badalamenti J.P."/>
            <person name="Herman A."/>
            <person name="Mangelson H."/>
            <person name="Liachko I."/>
            <person name="Sullivan S."/>
            <person name="Sone E.D."/>
            <person name="Koren S."/>
            <person name="Silverstein K.A.T."/>
            <person name="Beckman K.B."/>
            <person name="Gohl D.M."/>
        </authorList>
    </citation>
    <scope>NUCLEOTIDE SEQUENCE</scope>
    <source>
        <strain evidence="2">Duluth1</strain>
        <tissue evidence="2">Whole animal</tissue>
    </source>
</reference>
<dbReference type="EMBL" id="JAIWYP010000006">
    <property type="protein sequence ID" value="KAH3803542.1"/>
    <property type="molecule type" value="Genomic_DNA"/>
</dbReference>
<sequence length="64" mass="7284">MCSRTVKDAHGQPRHTWLSPDSIRQLHGPSRNIRDAGIVTNRHRSYEPPIPEHQGLSGTFKDLQ</sequence>
<proteinExistence type="predicted"/>
<dbReference type="AlphaFoldDB" id="A0A9D4JD57"/>
<accession>A0A9D4JD57</accession>
<keyword evidence="3" id="KW-1185">Reference proteome</keyword>
<dbReference type="Proteomes" id="UP000828390">
    <property type="component" value="Unassembled WGS sequence"/>
</dbReference>